<evidence type="ECO:0000256" key="2">
    <source>
        <dbReference type="ARBA" id="ARBA00023125"/>
    </source>
</evidence>
<keyword evidence="1" id="KW-0805">Transcription regulation</keyword>
<dbReference type="EMBL" id="FNKX01000002">
    <property type="protein sequence ID" value="SDR51167.1"/>
    <property type="molecule type" value="Genomic_DNA"/>
</dbReference>
<name>A0A1H1JP25_9BURK</name>
<feature type="region of interest" description="Disordered" evidence="4">
    <location>
        <begin position="1"/>
        <end position="77"/>
    </location>
</feature>
<dbReference type="SUPFAM" id="SSF55781">
    <property type="entry name" value="GAF domain-like"/>
    <property type="match status" value="1"/>
</dbReference>
<protein>
    <submittedName>
        <fullName evidence="7">Transcriptional regulator, IclR family</fullName>
    </submittedName>
</protein>
<feature type="region of interest" description="Disordered" evidence="4">
    <location>
        <begin position="327"/>
        <end position="349"/>
    </location>
</feature>
<dbReference type="InterPro" id="IPR014757">
    <property type="entry name" value="Tscrpt_reg_IclR_C"/>
</dbReference>
<dbReference type="PROSITE" id="PS51077">
    <property type="entry name" value="HTH_ICLR"/>
    <property type="match status" value="1"/>
</dbReference>
<dbReference type="Proteomes" id="UP000199365">
    <property type="component" value="Unassembled WGS sequence"/>
</dbReference>
<evidence type="ECO:0000259" key="5">
    <source>
        <dbReference type="PROSITE" id="PS51077"/>
    </source>
</evidence>
<dbReference type="InterPro" id="IPR036388">
    <property type="entry name" value="WH-like_DNA-bd_sf"/>
</dbReference>
<reference evidence="8" key="1">
    <citation type="submission" date="2016-10" db="EMBL/GenBank/DDBJ databases">
        <authorList>
            <person name="Varghese N."/>
            <person name="Submissions S."/>
        </authorList>
    </citation>
    <scope>NUCLEOTIDE SEQUENCE [LARGE SCALE GENOMIC DNA]</scope>
    <source>
        <strain evidence="8">DUS833</strain>
    </source>
</reference>
<dbReference type="GO" id="GO:0045892">
    <property type="term" value="P:negative regulation of DNA-templated transcription"/>
    <property type="evidence" value="ECO:0007669"/>
    <property type="project" value="TreeGrafter"/>
</dbReference>
<sequence length="349" mass="38222">MADSPRASRYHPELNPMNRIETAAKMAKEEQTGVGRRQAKPRAAAASAAQHEPAQSHAQSADVSASANDDDSAGGSTYLVPGLERGLRILAEFSAREPVLGAPELSKRIGIPRTTTFRLLQTLEALGFLERVNGDRYFRLSVAVLRLGFEYLSSLELTDVGTPILERLRDATGLSTHLLIRDQRDVVFVAKAQTHEPMYSSVKVHVGTRLPAHATVHGQVLMGDLSFEELRQLYPEPQLERFTERTPATVEELYGRVRESAALGYAVSEASFERGISVVSAPVRDQSGKIVAALTVTIPRSDIGETAEREPLIIAVCQAALELSERLSYHPRPDDPTAMQARRRSVAAH</sequence>
<dbReference type="PANTHER" id="PTHR30136:SF34">
    <property type="entry name" value="TRANSCRIPTIONAL REGULATOR"/>
    <property type="match status" value="1"/>
</dbReference>
<dbReference type="Pfam" id="PF09339">
    <property type="entry name" value="HTH_IclR"/>
    <property type="match status" value="1"/>
</dbReference>
<evidence type="ECO:0000259" key="6">
    <source>
        <dbReference type="PROSITE" id="PS51078"/>
    </source>
</evidence>
<dbReference type="Gene3D" id="3.30.450.40">
    <property type="match status" value="1"/>
</dbReference>
<feature type="domain" description="IclR-ED" evidence="6">
    <location>
        <begin position="143"/>
        <end position="329"/>
    </location>
</feature>
<evidence type="ECO:0000313" key="8">
    <source>
        <dbReference type="Proteomes" id="UP000199365"/>
    </source>
</evidence>
<dbReference type="GO" id="GO:0003700">
    <property type="term" value="F:DNA-binding transcription factor activity"/>
    <property type="evidence" value="ECO:0007669"/>
    <property type="project" value="TreeGrafter"/>
</dbReference>
<keyword evidence="2" id="KW-0238">DNA-binding</keyword>
<organism evidence="7 8">
    <name type="scientific">Paraburkholderia tuberum</name>
    <dbReference type="NCBI Taxonomy" id="157910"/>
    <lineage>
        <taxon>Bacteria</taxon>
        <taxon>Pseudomonadati</taxon>
        <taxon>Pseudomonadota</taxon>
        <taxon>Betaproteobacteria</taxon>
        <taxon>Burkholderiales</taxon>
        <taxon>Burkholderiaceae</taxon>
        <taxon>Paraburkholderia</taxon>
    </lineage>
</organism>
<keyword evidence="3" id="KW-0804">Transcription</keyword>
<dbReference type="Gene3D" id="1.10.10.10">
    <property type="entry name" value="Winged helix-like DNA-binding domain superfamily/Winged helix DNA-binding domain"/>
    <property type="match status" value="1"/>
</dbReference>
<evidence type="ECO:0000256" key="1">
    <source>
        <dbReference type="ARBA" id="ARBA00023015"/>
    </source>
</evidence>
<feature type="domain" description="HTH iclR-type" evidence="5">
    <location>
        <begin position="80"/>
        <end position="142"/>
    </location>
</feature>
<dbReference type="GO" id="GO:0003677">
    <property type="term" value="F:DNA binding"/>
    <property type="evidence" value="ECO:0007669"/>
    <property type="project" value="UniProtKB-KW"/>
</dbReference>
<dbReference type="InterPro" id="IPR050707">
    <property type="entry name" value="HTH_MetabolicPath_Reg"/>
</dbReference>
<dbReference type="SMART" id="SM00346">
    <property type="entry name" value="HTH_ICLR"/>
    <property type="match status" value="1"/>
</dbReference>
<dbReference type="InterPro" id="IPR005471">
    <property type="entry name" value="Tscrpt_reg_IclR_N"/>
</dbReference>
<dbReference type="PROSITE" id="PS51078">
    <property type="entry name" value="ICLR_ED"/>
    <property type="match status" value="1"/>
</dbReference>
<feature type="compositionally biased region" description="Low complexity" evidence="4">
    <location>
        <begin position="41"/>
        <end position="67"/>
    </location>
</feature>
<evidence type="ECO:0000256" key="4">
    <source>
        <dbReference type="SAM" id="MobiDB-lite"/>
    </source>
</evidence>
<dbReference type="STRING" id="157910.SAMN05445850_5208"/>
<proteinExistence type="predicted"/>
<gene>
    <name evidence="7" type="ORF">SAMN05445850_5208</name>
</gene>
<dbReference type="SUPFAM" id="SSF46785">
    <property type="entry name" value="Winged helix' DNA-binding domain"/>
    <property type="match status" value="1"/>
</dbReference>
<dbReference type="PANTHER" id="PTHR30136">
    <property type="entry name" value="HELIX-TURN-HELIX TRANSCRIPTIONAL REGULATOR, ICLR FAMILY"/>
    <property type="match status" value="1"/>
</dbReference>
<dbReference type="InterPro" id="IPR029016">
    <property type="entry name" value="GAF-like_dom_sf"/>
</dbReference>
<dbReference type="Pfam" id="PF01614">
    <property type="entry name" value="IclR_C"/>
    <property type="match status" value="1"/>
</dbReference>
<keyword evidence="8" id="KW-1185">Reference proteome</keyword>
<dbReference type="InterPro" id="IPR036390">
    <property type="entry name" value="WH_DNA-bd_sf"/>
</dbReference>
<accession>A0A1H1JP25</accession>
<evidence type="ECO:0000256" key="3">
    <source>
        <dbReference type="ARBA" id="ARBA00023163"/>
    </source>
</evidence>
<evidence type="ECO:0000313" key="7">
    <source>
        <dbReference type="EMBL" id="SDR51167.1"/>
    </source>
</evidence>
<dbReference type="AlphaFoldDB" id="A0A1H1JP25"/>